<name>A0ABT0SKE4_9GAMM</name>
<sequence>MDTLEKQQLVKRYIAAYNTFDIEGMLATLSADVAFQNLSAGQVTAQADGKDAFRALAEKACGLFSEREQTVVSLQAVEDTLVADIAYRGRLAVDVGDTRAGTLIALAGQSVFSFGDGRITRVIDHS</sequence>
<dbReference type="EMBL" id="JAIKTS010000006">
    <property type="protein sequence ID" value="MCL7715796.1"/>
    <property type="molecule type" value="Genomic_DNA"/>
</dbReference>
<dbReference type="SUPFAM" id="SSF54427">
    <property type="entry name" value="NTF2-like"/>
    <property type="match status" value="1"/>
</dbReference>
<keyword evidence="3" id="KW-1185">Reference proteome</keyword>
<dbReference type="Proteomes" id="UP001431235">
    <property type="component" value="Unassembled WGS sequence"/>
</dbReference>
<comment type="caution">
    <text evidence="2">The sequence shown here is derived from an EMBL/GenBank/DDBJ whole genome shotgun (WGS) entry which is preliminary data.</text>
</comment>
<reference evidence="2 3" key="1">
    <citation type="submission" date="2021-08" db="EMBL/GenBank/DDBJ databases">
        <title>Novel members of of the genus Stenotrophomonas from differernt environment.</title>
        <authorList>
            <person name="Deng Y."/>
        </authorList>
    </citation>
    <scope>NUCLEOTIDE SEQUENCE [LARGE SCALE GENOMIC DNA]</scope>
    <source>
        <strain evidence="2 3">CPCC 101365</strain>
    </source>
</reference>
<evidence type="ECO:0000313" key="3">
    <source>
        <dbReference type="Proteomes" id="UP001431235"/>
    </source>
</evidence>
<accession>A0ABT0SKE4</accession>
<feature type="domain" description="SnoaL-like" evidence="1">
    <location>
        <begin position="10"/>
        <end position="122"/>
    </location>
</feature>
<evidence type="ECO:0000313" key="2">
    <source>
        <dbReference type="EMBL" id="MCL7715796.1"/>
    </source>
</evidence>
<proteinExistence type="predicted"/>
<dbReference type="RefSeq" id="WP_250065277.1">
    <property type="nucleotide sequence ID" value="NZ_JAIKTS010000006.1"/>
</dbReference>
<evidence type="ECO:0000259" key="1">
    <source>
        <dbReference type="Pfam" id="PF12680"/>
    </source>
</evidence>
<dbReference type="InterPro" id="IPR032710">
    <property type="entry name" value="NTF2-like_dom_sf"/>
</dbReference>
<gene>
    <name evidence="2" type="ORF">K5L01_14215</name>
</gene>
<dbReference type="Pfam" id="PF12680">
    <property type="entry name" value="SnoaL_2"/>
    <property type="match status" value="1"/>
</dbReference>
<dbReference type="InterPro" id="IPR037401">
    <property type="entry name" value="SnoaL-like"/>
</dbReference>
<protein>
    <submittedName>
        <fullName evidence="2">Nuclear transport factor 2 family protein</fullName>
    </submittedName>
</protein>
<organism evidence="2 3">
    <name type="scientific">Stenotrophomonas mori</name>
    <dbReference type="NCBI Taxonomy" id="2871096"/>
    <lineage>
        <taxon>Bacteria</taxon>
        <taxon>Pseudomonadati</taxon>
        <taxon>Pseudomonadota</taxon>
        <taxon>Gammaproteobacteria</taxon>
        <taxon>Lysobacterales</taxon>
        <taxon>Lysobacteraceae</taxon>
        <taxon>Stenotrophomonas</taxon>
    </lineage>
</organism>
<dbReference type="Gene3D" id="3.10.450.50">
    <property type="match status" value="1"/>
</dbReference>